<dbReference type="Pfam" id="PF01351">
    <property type="entry name" value="RNase_HII"/>
    <property type="match status" value="1"/>
</dbReference>
<dbReference type="PANTHER" id="PTHR10954">
    <property type="entry name" value="RIBONUCLEASE H2 SUBUNIT A"/>
    <property type="match status" value="1"/>
</dbReference>
<dbReference type="InterPro" id="IPR024567">
    <property type="entry name" value="RNase_HII/HIII_dom"/>
</dbReference>
<dbReference type="SUPFAM" id="SSF53098">
    <property type="entry name" value="Ribonuclease H-like"/>
    <property type="match status" value="1"/>
</dbReference>
<dbReference type="HAMAP" id="MF_00052_B">
    <property type="entry name" value="RNase_HII_B"/>
    <property type="match status" value="1"/>
</dbReference>
<keyword evidence="11 14" id="KW-0255">Endonuclease</keyword>
<keyword evidence="9 14" id="KW-0540">Nuclease</keyword>
<accession>A0A370GUW7</accession>
<organism evidence="18 19">
    <name type="scientific">Falsibacillus pallidus</name>
    <dbReference type="NCBI Taxonomy" id="493781"/>
    <lineage>
        <taxon>Bacteria</taxon>
        <taxon>Bacillati</taxon>
        <taxon>Bacillota</taxon>
        <taxon>Bacilli</taxon>
        <taxon>Bacillales</taxon>
        <taxon>Bacillaceae</taxon>
        <taxon>Falsibacillus</taxon>
    </lineage>
</organism>
<dbReference type="GO" id="GO:0003723">
    <property type="term" value="F:RNA binding"/>
    <property type="evidence" value="ECO:0007669"/>
    <property type="project" value="UniProtKB-UniRule"/>
</dbReference>
<evidence type="ECO:0000256" key="1">
    <source>
        <dbReference type="ARBA" id="ARBA00000077"/>
    </source>
</evidence>
<evidence type="ECO:0000256" key="16">
    <source>
        <dbReference type="RuleBase" id="RU003515"/>
    </source>
</evidence>
<dbReference type="InterPro" id="IPR001352">
    <property type="entry name" value="RNase_HII/HIII"/>
</dbReference>
<evidence type="ECO:0000256" key="3">
    <source>
        <dbReference type="ARBA" id="ARBA00004065"/>
    </source>
</evidence>
<comment type="caution">
    <text evidence="18">The sequence shown here is derived from an EMBL/GenBank/DDBJ whole genome shotgun (WGS) entry which is preliminary data.</text>
</comment>
<evidence type="ECO:0000256" key="9">
    <source>
        <dbReference type="ARBA" id="ARBA00022722"/>
    </source>
</evidence>
<comment type="cofactor">
    <cofactor evidence="2">
        <name>Mg(2+)</name>
        <dbReference type="ChEBI" id="CHEBI:18420"/>
    </cofactor>
</comment>
<comment type="catalytic activity">
    <reaction evidence="1 14 15 16">
        <text>Endonucleolytic cleavage to 5'-phosphomonoester.</text>
        <dbReference type="EC" id="3.1.26.4"/>
    </reaction>
</comment>
<feature type="binding site" evidence="14 15">
    <location>
        <position position="79"/>
    </location>
    <ligand>
        <name>a divalent metal cation</name>
        <dbReference type="ChEBI" id="CHEBI:60240"/>
    </ligand>
</feature>
<feature type="binding site" evidence="14 15">
    <location>
        <position position="170"/>
    </location>
    <ligand>
        <name>a divalent metal cation</name>
        <dbReference type="ChEBI" id="CHEBI:60240"/>
    </ligand>
</feature>
<comment type="function">
    <text evidence="3 14 16">Endonuclease that specifically degrades the RNA of RNA-DNA hybrids.</text>
</comment>
<dbReference type="FunFam" id="3.30.420.10:FF:000006">
    <property type="entry name" value="Ribonuclease HII"/>
    <property type="match status" value="1"/>
</dbReference>
<dbReference type="OrthoDB" id="9803420at2"/>
<evidence type="ECO:0000313" key="18">
    <source>
        <dbReference type="EMBL" id="RDI47477.1"/>
    </source>
</evidence>
<evidence type="ECO:0000256" key="5">
    <source>
        <dbReference type="ARBA" id="ARBA00007383"/>
    </source>
</evidence>
<keyword evidence="8 14" id="KW-0963">Cytoplasm</keyword>
<evidence type="ECO:0000256" key="12">
    <source>
        <dbReference type="ARBA" id="ARBA00022801"/>
    </source>
</evidence>
<dbReference type="NCBIfam" id="NF000595">
    <property type="entry name" value="PRK00015.1-3"/>
    <property type="match status" value="1"/>
</dbReference>
<dbReference type="EC" id="3.1.26.4" evidence="6 14"/>
<keyword evidence="19" id="KW-1185">Reference proteome</keyword>
<dbReference type="EMBL" id="QQAY01000001">
    <property type="protein sequence ID" value="RDI47477.1"/>
    <property type="molecule type" value="Genomic_DNA"/>
</dbReference>
<evidence type="ECO:0000313" key="19">
    <source>
        <dbReference type="Proteomes" id="UP000255326"/>
    </source>
</evidence>
<feature type="binding site" evidence="14 15">
    <location>
        <position position="78"/>
    </location>
    <ligand>
        <name>a divalent metal cation</name>
        <dbReference type="ChEBI" id="CHEBI:60240"/>
    </ligand>
</feature>
<dbReference type="GO" id="GO:0032299">
    <property type="term" value="C:ribonuclease H2 complex"/>
    <property type="evidence" value="ECO:0007669"/>
    <property type="project" value="TreeGrafter"/>
</dbReference>
<evidence type="ECO:0000256" key="6">
    <source>
        <dbReference type="ARBA" id="ARBA00012180"/>
    </source>
</evidence>
<dbReference type="InterPro" id="IPR022898">
    <property type="entry name" value="RNase_HII"/>
</dbReference>
<comment type="subcellular location">
    <subcellularLocation>
        <location evidence="4 14">Cytoplasm</location>
    </subcellularLocation>
</comment>
<dbReference type="AlphaFoldDB" id="A0A370GUW7"/>
<dbReference type="CDD" id="cd07182">
    <property type="entry name" value="RNase_HII_bacteria_HII_like"/>
    <property type="match status" value="1"/>
</dbReference>
<gene>
    <name evidence="14" type="primary">rnhB</name>
    <name evidence="18" type="ORF">DFR59_101132</name>
</gene>
<dbReference type="RefSeq" id="WP_114743696.1">
    <property type="nucleotide sequence ID" value="NZ_QQAY01000001.1"/>
</dbReference>
<dbReference type="Proteomes" id="UP000255326">
    <property type="component" value="Unassembled WGS sequence"/>
</dbReference>
<evidence type="ECO:0000256" key="11">
    <source>
        <dbReference type="ARBA" id="ARBA00022759"/>
    </source>
</evidence>
<sequence>MEHLSIKEIQKALETIEDPKDPFFLQCAEDSRKGVQQIVQRINRAFKKKKDEMDHFHSMFSYERDIYLQGFEAIAGVDEVGRGPLAGPVVAAAVILPKDCMLIGINDSKKLSEAKRQELFDAISEQATAIGIGVIHADEIDKVNIYQATKKAMLDAIHNLKKLPDYLLIDAMELSVPVPQESIIKGDAKSASIAAASIIAKVTRDRMMKEYDGQYPQYGFARNMGYGTKEHLDGLQIYGQTPIHRKSFAPIKDMI</sequence>
<keyword evidence="10 14" id="KW-0479">Metal-binding</keyword>
<dbReference type="InterPro" id="IPR036397">
    <property type="entry name" value="RNaseH_sf"/>
</dbReference>
<evidence type="ECO:0000256" key="4">
    <source>
        <dbReference type="ARBA" id="ARBA00004496"/>
    </source>
</evidence>
<feature type="domain" description="RNase H type-2" evidence="17">
    <location>
        <begin position="72"/>
        <end position="255"/>
    </location>
</feature>
<keyword evidence="13 14" id="KW-0464">Manganese</keyword>
<dbReference type="GO" id="GO:0004523">
    <property type="term" value="F:RNA-DNA hybrid ribonuclease activity"/>
    <property type="evidence" value="ECO:0007669"/>
    <property type="project" value="UniProtKB-UniRule"/>
</dbReference>
<name>A0A370GUW7_9BACI</name>
<dbReference type="PROSITE" id="PS51975">
    <property type="entry name" value="RNASE_H_2"/>
    <property type="match status" value="1"/>
</dbReference>
<protein>
    <recommendedName>
        <fullName evidence="7 14">Ribonuclease HII</fullName>
        <shortName evidence="14">RNase HII</shortName>
        <ecNumber evidence="6 14">3.1.26.4</ecNumber>
    </recommendedName>
</protein>
<comment type="similarity">
    <text evidence="5 14 16">Belongs to the RNase HII family.</text>
</comment>
<evidence type="ECO:0000256" key="8">
    <source>
        <dbReference type="ARBA" id="ARBA00022490"/>
    </source>
</evidence>
<evidence type="ECO:0000256" key="7">
    <source>
        <dbReference type="ARBA" id="ARBA00019179"/>
    </source>
</evidence>
<evidence type="ECO:0000256" key="10">
    <source>
        <dbReference type="ARBA" id="ARBA00022723"/>
    </source>
</evidence>
<keyword evidence="12 14" id="KW-0378">Hydrolase</keyword>
<evidence type="ECO:0000256" key="2">
    <source>
        <dbReference type="ARBA" id="ARBA00001946"/>
    </source>
</evidence>
<dbReference type="NCBIfam" id="NF000594">
    <property type="entry name" value="PRK00015.1-1"/>
    <property type="match status" value="1"/>
</dbReference>
<evidence type="ECO:0000256" key="13">
    <source>
        <dbReference type="ARBA" id="ARBA00023211"/>
    </source>
</evidence>
<dbReference type="InterPro" id="IPR012337">
    <property type="entry name" value="RNaseH-like_sf"/>
</dbReference>
<evidence type="ECO:0000256" key="14">
    <source>
        <dbReference type="HAMAP-Rule" id="MF_00052"/>
    </source>
</evidence>
<proteinExistence type="inferred from homology"/>
<reference evidence="18 19" key="1">
    <citation type="submission" date="2018-07" db="EMBL/GenBank/DDBJ databases">
        <title>Genomic Encyclopedia of Type Strains, Phase IV (KMG-IV): sequencing the most valuable type-strain genomes for metagenomic binning, comparative biology and taxonomic classification.</title>
        <authorList>
            <person name="Goeker M."/>
        </authorList>
    </citation>
    <scope>NUCLEOTIDE SEQUENCE [LARGE SCALE GENOMIC DNA]</scope>
    <source>
        <strain evidence="18 19">DSM 25281</strain>
    </source>
</reference>
<comment type="cofactor">
    <cofactor evidence="14 15">
        <name>Mn(2+)</name>
        <dbReference type="ChEBI" id="CHEBI:29035"/>
    </cofactor>
    <cofactor evidence="14 15">
        <name>Mg(2+)</name>
        <dbReference type="ChEBI" id="CHEBI:18420"/>
    </cofactor>
    <text evidence="14 15">Manganese or magnesium. Binds 1 divalent metal ion per monomer in the absence of substrate. May bind a second metal ion after substrate binding.</text>
</comment>
<dbReference type="Gene3D" id="3.30.420.10">
    <property type="entry name" value="Ribonuclease H-like superfamily/Ribonuclease H"/>
    <property type="match status" value="1"/>
</dbReference>
<dbReference type="GO" id="GO:0043137">
    <property type="term" value="P:DNA replication, removal of RNA primer"/>
    <property type="evidence" value="ECO:0007669"/>
    <property type="project" value="TreeGrafter"/>
</dbReference>
<evidence type="ECO:0000256" key="15">
    <source>
        <dbReference type="PROSITE-ProRule" id="PRU01319"/>
    </source>
</evidence>
<dbReference type="PANTHER" id="PTHR10954:SF18">
    <property type="entry name" value="RIBONUCLEASE HII"/>
    <property type="match status" value="1"/>
</dbReference>
<dbReference type="GO" id="GO:0006298">
    <property type="term" value="P:mismatch repair"/>
    <property type="evidence" value="ECO:0007669"/>
    <property type="project" value="TreeGrafter"/>
</dbReference>
<evidence type="ECO:0000259" key="17">
    <source>
        <dbReference type="PROSITE" id="PS51975"/>
    </source>
</evidence>
<dbReference type="GO" id="GO:0005737">
    <property type="term" value="C:cytoplasm"/>
    <property type="evidence" value="ECO:0007669"/>
    <property type="project" value="UniProtKB-SubCell"/>
</dbReference>
<dbReference type="GO" id="GO:0030145">
    <property type="term" value="F:manganese ion binding"/>
    <property type="evidence" value="ECO:0007669"/>
    <property type="project" value="UniProtKB-UniRule"/>
</dbReference>